<feature type="compositionally biased region" description="Basic and acidic residues" evidence="1">
    <location>
        <begin position="271"/>
        <end position="281"/>
    </location>
</feature>
<feature type="transmembrane region" description="Helical" evidence="2">
    <location>
        <begin position="117"/>
        <end position="140"/>
    </location>
</feature>
<feature type="region of interest" description="Disordered" evidence="1">
    <location>
        <begin position="271"/>
        <end position="299"/>
    </location>
</feature>
<accession>A0A9X1MMC1</accession>
<sequence length="299" mass="34059">MRISPDFLELEHVDFRVRQSWLAIDSVSHVDHALVITYPLERYYIIEDRHFVAPEAAREFAAAAHAYHAAARDIPTMDDSFLPEWTHDDQRFSVTYSNVATDWTGAMKSVGISRKTIYDYGVAFLFWAASNGLLAYLSYFDFGQRLKSGVITPFHALQQFALVAVILVFAYGTSFAMLMLVREVINRWRVPATLLTKRTVEITPRGVVERSPLSIVALRWPAVGQVSFPFKLIHIRDLQQKSAIRIPFDAFPGLAQASDFSAHVDGWKRRDDLTHEEEKDSLPLAPMPDDENPYRSPQT</sequence>
<dbReference type="EMBL" id="JAJKFT010000010">
    <property type="protein sequence ID" value="MCC9629451.1"/>
    <property type="molecule type" value="Genomic_DNA"/>
</dbReference>
<feature type="transmembrane region" description="Helical" evidence="2">
    <location>
        <begin position="160"/>
        <end position="181"/>
    </location>
</feature>
<evidence type="ECO:0000313" key="4">
    <source>
        <dbReference type="Proteomes" id="UP001139103"/>
    </source>
</evidence>
<protein>
    <submittedName>
        <fullName evidence="3">Uncharacterized protein</fullName>
    </submittedName>
</protein>
<name>A0A9X1MMC1_9BACT</name>
<dbReference type="Proteomes" id="UP001139103">
    <property type="component" value="Unassembled WGS sequence"/>
</dbReference>
<evidence type="ECO:0000256" key="1">
    <source>
        <dbReference type="SAM" id="MobiDB-lite"/>
    </source>
</evidence>
<reference evidence="3" key="1">
    <citation type="submission" date="2021-11" db="EMBL/GenBank/DDBJ databases">
        <title>Genome sequence.</title>
        <authorList>
            <person name="Sun Q."/>
        </authorList>
    </citation>
    <scope>NUCLEOTIDE SEQUENCE</scope>
    <source>
        <strain evidence="3">JC732</strain>
    </source>
</reference>
<gene>
    <name evidence="3" type="ORF">LOC68_13710</name>
</gene>
<organism evidence="3 4">
    <name type="scientific">Blastopirellula sediminis</name>
    <dbReference type="NCBI Taxonomy" id="2894196"/>
    <lineage>
        <taxon>Bacteria</taxon>
        <taxon>Pseudomonadati</taxon>
        <taxon>Planctomycetota</taxon>
        <taxon>Planctomycetia</taxon>
        <taxon>Pirellulales</taxon>
        <taxon>Pirellulaceae</taxon>
        <taxon>Blastopirellula</taxon>
    </lineage>
</organism>
<evidence type="ECO:0000256" key="2">
    <source>
        <dbReference type="SAM" id="Phobius"/>
    </source>
</evidence>
<keyword evidence="2" id="KW-1133">Transmembrane helix</keyword>
<comment type="caution">
    <text evidence="3">The sequence shown here is derived from an EMBL/GenBank/DDBJ whole genome shotgun (WGS) entry which is preliminary data.</text>
</comment>
<evidence type="ECO:0000313" key="3">
    <source>
        <dbReference type="EMBL" id="MCC9629451.1"/>
    </source>
</evidence>
<proteinExistence type="predicted"/>
<keyword evidence="4" id="KW-1185">Reference proteome</keyword>
<dbReference type="AlphaFoldDB" id="A0A9X1MMC1"/>
<keyword evidence="2" id="KW-0472">Membrane</keyword>
<keyword evidence="2" id="KW-0812">Transmembrane</keyword>
<dbReference type="RefSeq" id="WP_230219521.1">
    <property type="nucleotide sequence ID" value="NZ_JAJKFT010000010.1"/>
</dbReference>